<evidence type="ECO:0000313" key="1">
    <source>
        <dbReference type="EMBL" id="KAA8499033.1"/>
    </source>
</evidence>
<sequence length="322" mass="35534">MGIALCLRGWRGQGRCRSLSTRTIQRCGQAAASKYDRAFCTSGASDSDTRSEAVPRRLTCVGLSSWFKIEEEGMKDFELLCRGTGFFLHTTCTQTAQTQDAKRKKVPKVVLAGSAHVIKPFAFPQYFQEEWLRHVKEEHCKTQLDVFDTENGRSVFSYSLPISATHVHRSLDMALLEFPNYSDLEANLGAMGISIDPVTLRHLREIETDLVRIEGHELVGAAGSAEERVYHVHRDGQISRVTGSRIYAETDSVCVMGMCGGPALAVAHPGSCIGLLEGVTEVRWAGIAEKDKTAAQSMDGLSAIIPAEALLQFIDERFYSQE</sequence>
<dbReference type="OrthoDB" id="5745at2759"/>
<name>A0A5J4Z878_PORPP</name>
<evidence type="ECO:0000313" key="2">
    <source>
        <dbReference type="Proteomes" id="UP000324585"/>
    </source>
</evidence>
<reference evidence="2" key="1">
    <citation type="journal article" date="2019" name="Nat. Commun.">
        <title>Expansion of phycobilisome linker gene families in mesophilic red algae.</title>
        <authorList>
            <person name="Lee J."/>
            <person name="Kim D."/>
            <person name="Bhattacharya D."/>
            <person name="Yoon H.S."/>
        </authorList>
    </citation>
    <scope>NUCLEOTIDE SEQUENCE [LARGE SCALE GENOMIC DNA]</scope>
    <source>
        <strain evidence="2">CCMP 1328</strain>
    </source>
</reference>
<keyword evidence="2" id="KW-1185">Reference proteome</keyword>
<accession>A0A5J4Z878</accession>
<protein>
    <submittedName>
        <fullName evidence="1">Uncharacterized protein</fullName>
    </submittedName>
</protein>
<organism evidence="1 2">
    <name type="scientific">Porphyridium purpureum</name>
    <name type="common">Red alga</name>
    <name type="synonym">Porphyridium cruentum</name>
    <dbReference type="NCBI Taxonomy" id="35688"/>
    <lineage>
        <taxon>Eukaryota</taxon>
        <taxon>Rhodophyta</taxon>
        <taxon>Bangiophyceae</taxon>
        <taxon>Porphyridiales</taxon>
        <taxon>Porphyridiaceae</taxon>
        <taxon>Porphyridium</taxon>
    </lineage>
</organism>
<gene>
    <name evidence="1" type="ORF">FVE85_6618</name>
</gene>
<proteinExistence type="predicted"/>
<comment type="caution">
    <text evidence="1">The sequence shown here is derived from an EMBL/GenBank/DDBJ whole genome shotgun (WGS) entry which is preliminary data.</text>
</comment>
<dbReference type="Proteomes" id="UP000324585">
    <property type="component" value="Unassembled WGS sequence"/>
</dbReference>
<dbReference type="AlphaFoldDB" id="A0A5J4Z878"/>
<dbReference type="EMBL" id="VRMN01000001">
    <property type="protein sequence ID" value="KAA8499033.1"/>
    <property type="molecule type" value="Genomic_DNA"/>
</dbReference>
<dbReference type="OMA" id="YCISCAH"/>